<dbReference type="InterPro" id="IPR036249">
    <property type="entry name" value="Thioredoxin-like_sf"/>
</dbReference>
<dbReference type="OrthoDB" id="418495at2759"/>
<dbReference type="PANTHER" id="PTHR45694:SF18">
    <property type="entry name" value="GLUTAREDOXIN-1-RELATED"/>
    <property type="match status" value="1"/>
</dbReference>
<organism evidence="2 3">
    <name type="scientific">Diutina rugosa</name>
    <name type="common">Yeast</name>
    <name type="synonym">Candida rugosa</name>
    <dbReference type="NCBI Taxonomy" id="5481"/>
    <lineage>
        <taxon>Eukaryota</taxon>
        <taxon>Fungi</taxon>
        <taxon>Dikarya</taxon>
        <taxon>Ascomycota</taxon>
        <taxon>Saccharomycotina</taxon>
        <taxon>Pichiomycetes</taxon>
        <taxon>Debaryomycetaceae</taxon>
        <taxon>Diutina</taxon>
    </lineage>
</organism>
<comment type="caution">
    <text evidence="2">The sequence shown here is derived from an EMBL/GenBank/DDBJ whole genome shotgun (WGS) entry which is preliminary data.</text>
</comment>
<dbReference type="PROSITE" id="PS51354">
    <property type="entry name" value="GLUTAREDOXIN_2"/>
    <property type="match status" value="1"/>
</dbReference>
<dbReference type="GO" id="GO:0015038">
    <property type="term" value="F:glutathione disulfide oxidoreductase activity"/>
    <property type="evidence" value="ECO:0007669"/>
    <property type="project" value="TreeGrafter"/>
</dbReference>
<dbReference type="OMA" id="RKWVPTI"/>
<evidence type="ECO:0000259" key="1">
    <source>
        <dbReference type="Pfam" id="PF00462"/>
    </source>
</evidence>
<name>A0A642UQN8_DIURU</name>
<dbReference type="PANTHER" id="PTHR45694">
    <property type="entry name" value="GLUTAREDOXIN 2"/>
    <property type="match status" value="1"/>
</dbReference>
<dbReference type="Pfam" id="PF00462">
    <property type="entry name" value="Glutaredoxin"/>
    <property type="match status" value="1"/>
</dbReference>
<accession>A0A642UQN8</accession>
<evidence type="ECO:0000313" key="2">
    <source>
        <dbReference type="EMBL" id="KAA8903552.1"/>
    </source>
</evidence>
<dbReference type="Proteomes" id="UP000449547">
    <property type="component" value="Unassembled WGS sequence"/>
</dbReference>
<dbReference type="VEuPathDB" id="FungiDB:DIURU_002438"/>
<dbReference type="InterPro" id="IPR002109">
    <property type="entry name" value="Glutaredoxin"/>
</dbReference>
<proteinExistence type="predicted"/>
<gene>
    <name evidence="2" type="ORF">DIURU_002438</name>
</gene>
<keyword evidence="3" id="KW-1185">Reference proteome</keyword>
<protein>
    <recommendedName>
        <fullName evidence="1">Glutaredoxin domain-containing protein</fullName>
    </recommendedName>
</protein>
<dbReference type="GO" id="GO:0034599">
    <property type="term" value="P:cellular response to oxidative stress"/>
    <property type="evidence" value="ECO:0007669"/>
    <property type="project" value="TreeGrafter"/>
</dbReference>
<sequence length="109" mass="12496">MTDYLAKAKQILQDHPFVMLSKSWCPDCVYANNVWSSYGVTEKIHLIELDKFPDQEEAAKLEAAFTEISGRKWVPTIFFHGKKLGTEQDLKNWSADGTLDSVFKENQLI</sequence>
<reference evidence="2 3" key="1">
    <citation type="submission" date="2019-07" db="EMBL/GenBank/DDBJ databases">
        <title>Genome assembly of two rare yeast pathogens: Diutina rugosa and Trichomonascus ciferrii.</title>
        <authorList>
            <person name="Mixao V."/>
            <person name="Saus E."/>
            <person name="Hansen A."/>
            <person name="Lass-Flor C."/>
            <person name="Gabaldon T."/>
        </authorList>
    </citation>
    <scope>NUCLEOTIDE SEQUENCE [LARGE SCALE GENOMIC DNA]</scope>
    <source>
        <strain evidence="2 3">CBS 613</strain>
    </source>
</reference>
<dbReference type="Gene3D" id="3.40.30.10">
    <property type="entry name" value="Glutaredoxin"/>
    <property type="match status" value="1"/>
</dbReference>
<feature type="domain" description="Glutaredoxin" evidence="1">
    <location>
        <begin position="18"/>
        <end position="82"/>
    </location>
</feature>
<evidence type="ECO:0000313" key="3">
    <source>
        <dbReference type="Proteomes" id="UP000449547"/>
    </source>
</evidence>
<dbReference type="SUPFAM" id="SSF52833">
    <property type="entry name" value="Thioredoxin-like"/>
    <property type="match status" value="1"/>
</dbReference>
<dbReference type="GO" id="GO:0005737">
    <property type="term" value="C:cytoplasm"/>
    <property type="evidence" value="ECO:0007669"/>
    <property type="project" value="TreeGrafter"/>
</dbReference>
<dbReference type="RefSeq" id="XP_034012854.1">
    <property type="nucleotide sequence ID" value="XM_034155089.1"/>
</dbReference>
<dbReference type="GeneID" id="54781089"/>
<dbReference type="EMBL" id="SWFT01000067">
    <property type="protein sequence ID" value="KAA8903552.1"/>
    <property type="molecule type" value="Genomic_DNA"/>
</dbReference>
<dbReference type="AlphaFoldDB" id="A0A642UQN8"/>